<dbReference type="NCBIfam" id="TIGR02274">
    <property type="entry name" value="dCTP_deam"/>
    <property type="match status" value="1"/>
</dbReference>
<dbReference type="InterPro" id="IPR011962">
    <property type="entry name" value="dCTP_deaminase"/>
</dbReference>
<evidence type="ECO:0000256" key="1">
    <source>
        <dbReference type="ARBA" id="ARBA00022801"/>
    </source>
</evidence>
<gene>
    <name evidence="4" type="ORF">SGRAN_0039</name>
</gene>
<evidence type="ECO:0000313" key="5">
    <source>
        <dbReference type="Proteomes" id="UP000058599"/>
    </source>
</evidence>
<keyword evidence="1 4" id="KW-0378">Hydrolase</keyword>
<evidence type="ECO:0000256" key="2">
    <source>
        <dbReference type="ARBA" id="ARBA00023080"/>
    </source>
</evidence>
<dbReference type="InterPro" id="IPR036157">
    <property type="entry name" value="dUTPase-like_sf"/>
</dbReference>
<sequence>MLSAAEIVGALEHQTKEERLTVVPWPERDELLRKGETSIDLRLGRWFRSFKQTRTPSVSLVGRIPRDSDEPSETSRTKQHFVPFGSNYVLHPGRFVLGVTLEWLRLPASLSGYVTGKSSLGRHGLVIETAAGIHPQFSGCLTLELANVGEVPLEIYPGMPICQIFLHRTQAGEEREPDRFSGRRKPMLSPPKADETFMRLVDSRPDGA</sequence>
<dbReference type="Pfam" id="PF22769">
    <property type="entry name" value="DCD"/>
    <property type="match status" value="1"/>
</dbReference>
<evidence type="ECO:0000313" key="4">
    <source>
        <dbReference type="EMBL" id="AMG72437.1"/>
    </source>
</evidence>
<dbReference type="CDD" id="cd07557">
    <property type="entry name" value="trimeric_dUTPase"/>
    <property type="match status" value="1"/>
</dbReference>
<dbReference type="EC" id="3.5.4.13" evidence="4"/>
<dbReference type="PANTHER" id="PTHR42680:SF3">
    <property type="entry name" value="DCTP DEAMINASE"/>
    <property type="match status" value="1"/>
</dbReference>
<accession>A0AA86GIX2</accession>
<protein>
    <submittedName>
        <fullName evidence="4">dCTP deaminase</fullName>
        <ecNumber evidence="4">3.5.4.13</ecNumber>
    </submittedName>
</protein>
<keyword evidence="5" id="KW-1185">Reference proteome</keyword>
<dbReference type="InterPro" id="IPR033704">
    <property type="entry name" value="dUTPase_trimeric"/>
</dbReference>
<dbReference type="RefSeq" id="WP_053555724.1">
    <property type="nucleotide sequence ID" value="NZ_CP012199.1"/>
</dbReference>
<dbReference type="PANTHER" id="PTHR42680">
    <property type="entry name" value="DCTP DEAMINASE"/>
    <property type="match status" value="1"/>
</dbReference>
<dbReference type="Gene3D" id="2.70.40.10">
    <property type="match status" value="1"/>
</dbReference>
<reference evidence="4 5" key="1">
    <citation type="journal article" date="2016" name="BMC Genomics">
        <title>Genomic analysis of the nitrate-respiring Sphingopyxis granuli (formerly Sphingomonas macrogoltabida) strain TFA.</title>
        <authorList>
            <person name="Garcia-Romero I."/>
            <person name="Perez-Pulido A.J."/>
            <person name="Gonzalez-Flores Y.E."/>
            <person name="Reyes-Ramirez F."/>
            <person name="Santero E."/>
            <person name="Floriano B."/>
        </authorList>
    </citation>
    <scope>NUCLEOTIDE SEQUENCE [LARGE SCALE GENOMIC DNA]</scope>
    <source>
        <strain evidence="4 5">TFA</strain>
    </source>
</reference>
<proteinExistence type="predicted"/>
<feature type="region of interest" description="Disordered" evidence="3">
    <location>
        <begin position="173"/>
        <end position="208"/>
    </location>
</feature>
<keyword evidence="2" id="KW-0546">Nucleotide metabolism</keyword>
<name>A0AA86GIX2_9SPHN</name>
<dbReference type="GO" id="GO:0008829">
    <property type="term" value="F:dCTP deaminase activity"/>
    <property type="evidence" value="ECO:0007669"/>
    <property type="project" value="UniProtKB-EC"/>
</dbReference>
<organism evidence="4 5">
    <name type="scientific">Sphingopyxis granuli</name>
    <dbReference type="NCBI Taxonomy" id="267128"/>
    <lineage>
        <taxon>Bacteria</taxon>
        <taxon>Pseudomonadati</taxon>
        <taxon>Pseudomonadota</taxon>
        <taxon>Alphaproteobacteria</taxon>
        <taxon>Sphingomonadales</taxon>
        <taxon>Sphingomonadaceae</taxon>
        <taxon>Sphingopyxis</taxon>
    </lineage>
</organism>
<dbReference type="GO" id="GO:0006229">
    <property type="term" value="P:dUTP biosynthetic process"/>
    <property type="evidence" value="ECO:0007669"/>
    <property type="project" value="InterPro"/>
</dbReference>
<dbReference type="Proteomes" id="UP000058599">
    <property type="component" value="Chromosome"/>
</dbReference>
<evidence type="ECO:0000256" key="3">
    <source>
        <dbReference type="SAM" id="MobiDB-lite"/>
    </source>
</evidence>
<dbReference type="AlphaFoldDB" id="A0AA86GIX2"/>
<feature type="compositionally biased region" description="Basic and acidic residues" evidence="3">
    <location>
        <begin position="192"/>
        <end position="208"/>
    </location>
</feature>
<dbReference type="SUPFAM" id="SSF51283">
    <property type="entry name" value="dUTPase-like"/>
    <property type="match status" value="1"/>
</dbReference>
<dbReference type="EMBL" id="CP012199">
    <property type="protein sequence ID" value="AMG72437.1"/>
    <property type="molecule type" value="Genomic_DNA"/>
</dbReference>
<dbReference type="KEGG" id="sgi:SGRAN_0039"/>